<feature type="transmembrane region" description="Helical" evidence="1">
    <location>
        <begin position="221"/>
        <end position="242"/>
    </location>
</feature>
<keyword evidence="1" id="KW-0812">Transmembrane</keyword>
<evidence type="ECO:0000313" key="4">
    <source>
        <dbReference type="Proteomes" id="UP000472320"/>
    </source>
</evidence>
<feature type="transmembrane region" description="Helical" evidence="1">
    <location>
        <begin position="293"/>
        <end position="315"/>
    </location>
</feature>
<evidence type="ECO:0000259" key="2">
    <source>
        <dbReference type="Pfam" id="PF07786"/>
    </source>
</evidence>
<dbReference type="AlphaFoldDB" id="A0A6L6QEC8"/>
<feature type="transmembrane region" description="Helical" evidence="1">
    <location>
        <begin position="51"/>
        <end position="71"/>
    </location>
</feature>
<evidence type="ECO:0000313" key="3">
    <source>
        <dbReference type="EMBL" id="MTW10510.1"/>
    </source>
</evidence>
<dbReference type="InterPro" id="IPR012429">
    <property type="entry name" value="HGSNAT_cat"/>
</dbReference>
<accession>A0A6L6QEC8</accession>
<feature type="domain" description="Heparan-alpha-glucosaminide N-acetyltransferase catalytic" evidence="2">
    <location>
        <begin position="7"/>
        <end position="215"/>
    </location>
</feature>
<dbReference type="Pfam" id="PF07786">
    <property type="entry name" value="HGSNAT_cat"/>
    <property type="match status" value="1"/>
</dbReference>
<feature type="transmembrane region" description="Helical" evidence="1">
    <location>
        <begin position="191"/>
        <end position="209"/>
    </location>
</feature>
<keyword evidence="4" id="KW-1185">Reference proteome</keyword>
<feature type="transmembrane region" description="Helical" evidence="1">
    <location>
        <begin position="327"/>
        <end position="347"/>
    </location>
</feature>
<dbReference type="Proteomes" id="UP000472320">
    <property type="component" value="Unassembled WGS sequence"/>
</dbReference>
<dbReference type="OrthoDB" id="9788724at2"/>
<dbReference type="PANTHER" id="PTHR31061:SF24">
    <property type="entry name" value="LD22376P"/>
    <property type="match status" value="1"/>
</dbReference>
<dbReference type="RefSeq" id="WP_155453463.1">
    <property type="nucleotide sequence ID" value="NZ_WNKX01000005.1"/>
</dbReference>
<feature type="transmembrane region" description="Helical" evidence="1">
    <location>
        <begin position="83"/>
        <end position="103"/>
    </location>
</feature>
<sequence>MTVSPGRYQSLDVLRGLTVALMIVVNTPGNWSHVYAPLLHAPWHGYTLTDWIFPAFLFAVGNALAFTLPRYESLGDRAVLAKVGKRTAIIVGLGLLLCVLPKLGGPLSEVRLPGVLQRIGLCFGISALVLHFLGARGALVFSVVALAGHWLLLALFGDYSLEGNAGRAVDLWLFGPGHLYKGEGIAFDPEGLLGTLPATVNVIAGYFAGRHLRDQGGTTRNVSVLAAIGAALSVLALCWAPLLPINKKLWTGSYVLISSGTALLVLAALAWLIEVRGIHRWTYFFEVFGKNTLFIYLLSQIAVIALDKTGTYAPLADSLEPIGSPKAASLAFALLFMSATWLVGYWLDKRKIYIKV</sequence>
<comment type="caution">
    <text evidence="3">The sequence shown here is derived from an EMBL/GenBank/DDBJ whole genome shotgun (WGS) entry which is preliminary data.</text>
</comment>
<organism evidence="3 4">
    <name type="scientific">Massilia eburnea</name>
    <dbReference type="NCBI Taxonomy" id="1776165"/>
    <lineage>
        <taxon>Bacteria</taxon>
        <taxon>Pseudomonadati</taxon>
        <taxon>Pseudomonadota</taxon>
        <taxon>Betaproteobacteria</taxon>
        <taxon>Burkholderiales</taxon>
        <taxon>Oxalobacteraceae</taxon>
        <taxon>Telluria group</taxon>
        <taxon>Massilia</taxon>
    </lineage>
</organism>
<feature type="transmembrane region" description="Helical" evidence="1">
    <location>
        <begin position="12"/>
        <end position="31"/>
    </location>
</feature>
<dbReference type="PANTHER" id="PTHR31061">
    <property type="entry name" value="LD22376P"/>
    <property type="match status" value="1"/>
</dbReference>
<keyword evidence="1" id="KW-1133">Transmembrane helix</keyword>
<dbReference type="EMBL" id="WNKX01000005">
    <property type="protein sequence ID" value="MTW10510.1"/>
    <property type="molecule type" value="Genomic_DNA"/>
</dbReference>
<feature type="transmembrane region" description="Helical" evidence="1">
    <location>
        <begin position="115"/>
        <end position="133"/>
    </location>
</feature>
<feature type="transmembrane region" description="Helical" evidence="1">
    <location>
        <begin position="254"/>
        <end position="273"/>
    </location>
</feature>
<feature type="transmembrane region" description="Helical" evidence="1">
    <location>
        <begin position="138"/>
        <end position="157"/>
    </location>
</feature>
<keyword evidence="1" id="KW-0472">Membrane</keyword>
<proteinExistence type="predicted"/>
<reference evidence="3 4" key="1">
    <citation type="submission" date="2019-11" db="EMBL/GenBank/DDBJ databases">
        <title>Type strains purchased from KCTC, JCM and DSMZ.</title>
        <authorList>
            <person name="Lu H."/>
        </authorList>
    </citation>
    <scope>NUCLEOTIDE SEQUENCE [LARGE SCALE GENOMIC DNA]</scope>
    <source>
        <strain evidence="3 4">JCM 31587</strain>
    </source>
</reference>
<protein>
    <submittedName>
        <fullName evidence="3">DUF1624 domain-containing protein</fullName>
    </submittedName>
</protein>
<evidence type="ECO:0000256" key="1">
    <source>
        <dbReference type="SAM" id="Phobius"/>
    </source>
</evidence>
<name>A0A6L6QEC8_9BURK</name>
<gene>
    <name evidence="3" type="ORF">GM658_07820</name>
</gene>